<sequence>MPTFMCVCCCVCANKDVTRIGSTLFFFLNFFSSKQNLPLCLI</sequence>
<dbReference type="AlphaFoldDB" id="A0A2P2QBR0"/>
<evidence type="ECO:0000313" key="1">
    <source>
        <dbReference type="EMBL" id="MBX64431.1"/>
    </source>
</evidence>
<protein>
    <submittedName>
        <fullName evidence="1">Uncharacterized protein</fullName>
    </submittedName>
</protein>
<reference evidence="1" key="1">
    <citation type="submission" date="2018-02" db="EMBL/GenBank/DDBJ databases">
        <title>Rhizophora mucronata_Transcriptome.</title>
        <authorList>
            <person name="Meera S.P."/>
            <person name="Sreeshan A."/>
            <person name="Augustine A."/>
        </authorList>
    </citation>
    <scope>NUCLEOTIDE SEQUENCE</scope>
    <source>
        <tissue evidence="1">Leaf</tissue>
    </source>
</reference>
<organism evidence="1">
    <name type="scientific">Rhizophora mucronata</name>
    <name type="common">Asiatic mangrove</name>
    <dbReference type="NCBI Taxonomy" id="61149"/>
    <lineage>
        <taxon>Eukaryota</taxon>
        <taxon>Viridiplantae</taxon>
        <taxon>Streptophyta</taxon>
        <taxon>Embryophyta</taxon>
        <taxon>Tracheophyta</taxon>
        <taxon>Spermatophyta</taxon>
        <taxon>Magnoliopsida</taxon>
        <taxon>eudicotyledons</taxon>
        <taxon>Gunneridae</taxon>
        <taxon>Pentapetalae</taxon>
        <taxon>rosids</taxon>
        <taxon>fabids</taxon>
        <taxon>Malpighiales</taxon>
        <taxon>Rhizophoraceae</taxon>
        <taxon>Rhizophora</taxon>
    </lineage>
</organism>
<proteinExistence type="predicted"/>
<accession>A0A2P2QBR0</accession>
<name>A0A2P2QBR0_RHIMU</name>
<dbReference type="EMBL" id="GGEC01083947">
    <property type="protein sequence ID" value="MBX64431.1"/>
    <property type="molecule type" value="Transcribed_RNA"/>
</dbReference>